<feature type="region of interest" description="Disordered" evidence="1">
    <location>
        <begin position="14"/>
        <end position="36"/>
    </location>
</feature>
<protein>
    <submittedName>
        <fullName evidence="2">Uncharacterized protein</fullName>
    </submittedName>
</protein>
<evidence type="ECO:0000256" key="1">
    <source>
        <dbReference type="SAM" id="MobiDB-lite"/>
    </source>
</evidence>
<sequence>MSKMNDQQRVALCKTTRNSKSEGQPRYLQQLPGNSGWRPTGCVQIIDAPIHQNTEVHGRPNLQRSRVMGSLRKAYQKTAPESLDEAGPPNKLRRASASSSEPVQGTDVDRDDEAIVPPTQQRDDQTDKHLGHVREYQVHVHHPVERPKSIEVQLCHVDDEDEP</sequence>
<reference evidence="2" key="1">
    <citation type="journal article" date="2021" name="Nat. Commun.">
        <title>Genetic determinants of endophytism in the Arabidopsis root mycobiome.</title>
        <authorList>
            <person name="Mesny F."/>
            <person name="Miyauchi S."/>
            <person name="Thiergart T."/>
            <person name="Pickel B."/>
            <person name="Atanasova L."/>
            <person name="Karlsson M."/>
            <person name="Huettel B."/>
            <person name="Barry K.W."/>
            <person name="Haridas S."/>
            <person name="Chen C."/>
            <person name="Bauer D."/>
            <person name="Andreopoulos W."/>
            <person name="Pangilinan J."/>
            <person name="LaButti K."/>
            <person name="Riley R."/>
            <person name="Lipzen A."/>
            <person name="Clum A."/>
            <person name="Drula E."/>
            <person name="Henrissat B."/>
            <person name="Kohler A."/>
            <person name="Grigoriev I.V."/>
            <person name="Martin F.M."/>
            <person name="Hacquard S."/>
        </authorList>
    </citation>
    <scope>NUCLEOTIDE SEQUENCE</scope>
    <source>
        <strain evidence="2">MPI-CAGE-AT-0023</strain>
    </source>
</reference>
<proteinExistence type="predicted"/>
<dbReference type="GeneID" id="70231173"/>
<comment type="caution">
    <text evidence="2">The sequence shown here is derived from an EMBL/GenBank/DDBJ whole genome shotgun (WGS) entry which is preliminary data.</text>
</comment>
<feature type="compositionally biased region" description="Basic and acidic residues" evidence="1">
    <location>
        <begin position="121"/>
        <end position="149"/>
    </location>
</feature>
<organism evidence="2 3">
    <name type="scientific">Fusarium redolens</name>
    <dbReference type="NCBI Taxonomy" id="48865"/>
    <lineage>
        <taxon>Eukaryota</taxon>
        <taxon>Fungi</taxon>
        <taxon>Dikarya</taxon>
        <taxon>Ascomycota</taxon>
        <taxon>Pezizomycotina</taxon>
        <taxon>Sordariomycetes</taxon>
        <taxon>Hypocreomycetidae</taxon>
        <taxon>Hypocreales</taxon>
        <taxon>Nectriaceae</taxon>
        <taxon>Fusarium</taxon>
        <taxon>Fusarium redolens species complex</taxon>
    </lineage>
</organism>
<dbReference type="EMBL" id="JAGMUX010000001">
    <property type="protein sequence ID" value="KAH7270325.1"/>
    <property type="molecule type" value="Genomic_DNA"/>
</dbReference>
<keyword evidence="3" id="KW-1185">Reference proteome</keyword>
<feature type="region of interest" description="Disordered" evidence="1">
    <location>
        <begin position="53"/>
        <end position="163"/>
    </location>
</feature>
<name>A0A9P9R9U1_FUSRE</name>
<dbReference type="RefSeq" id="XP_046057093.1">
    <property type="nucleotide sequence ID" value="XM_046201219.1"/>
</dbReference>
<gene>
    <name evidence="2" type="ORF">BKA55DRAFT_732457</name>
</gene>
<accession>A0A9P9R9U1</accession>
<dbReference type="Proteomes" id="UP000720189">
    <property type="component" value="Unassembled WGS sequence"/>
</dbReference>
<evidence type="ECO:0000313" key="2">
    <source>
        <dbReference type="EMBL" id="KAH7270325.1"/>
    </source>
</evidence>
<dbReference type="AlphaFoldDB" id="A0A9P9R9U1"/>
<evidence type="ECO:0000313" key="3">
    <source>
        <dbReference type="Proteomes" id="UP000720189"/>
    </source>
</evidence>
<dbReference type="OrthoDB" id="5093058at2759"/>